<dbReference type="EMBL" id="BTGD01000001">
    <property type="protein sequence ID" value="GMM53811.1"/>
    <property type="molecule type" value="Genomic_DNA"/>
</dbReference>
<dbReference type="Proteomes" id="UP001377567">
    <property type="component" value="Unassembled WGS sequence"/>
</dbReference>
<evidence type="ECO:0000313" key="3">
    <source>
        <dbReference type="Proteomes" id="UP001377567"/>
    </source>
</evidence>
<proteinExistence type="predicted"/>
<dbReference type="AlphaFoldDB" id="A0AAV5RRN2"/>
<sequence>MSSTRKQELTVAVDLALSPHQKRDRQLPLTLTYYLKMAQKPLKVTKKAKDPRRVTKKQKNLRAAAPRMIKSKKKSLQHMKKLNRTASLTVPTEKLIAAKVGHLELLKGTRRELEKKAKK</sequence>
<feature type="region of interest" description="Disordered" evidence="1">
    <location>
        <begin position="44"/>
        <end position="64"/>
    </location>
</feature>
<evidence type="ECO:0000256" key="1">
    <source>
        <dbReference type="SAM" id="MobiDB-lite"/>
    </source>
</evidence>
<accession>A0AAV5RRN2</accession>
<keyword evidence="3" id="KW-1185">Reference proteome</keyword>
<name>A0AAV5RRN2_MAUHU</name>
<dbReference type="Pfam" id="PF09495">
    <property type="entry name" value="DUF2462"/>
    <property type="match status" value="1"/>
</dbReference>
<comment type="caution">
    <text evidence="2">The sequence shown here is derived from an EMBL/GenBank/DDBJ whole genome shotgun (WGS) entry which is preliminary data.</text>
</comment>
<protein>
    <submittedName>
        <fullName evidence="2">Uncharacterized protein</fullName>
    </submittedName>
</protein>
<organism evidence="2 3">
    <name type="scientific">Maudiozyma humilis</name>
    <name type="common">Sour dough yeast</name>
    <name type="synonym">Kazachstania humilis</name>
    <dbReference type="NCBI Taxonomy" id="51915"/>
    <lineage>
        <taxon>Eukaryota</taxon>
        <taxon>Fungi</taxon>
        <taxon>Dikarya</taxon>
        <taxon>Ascomycota</taxon>
        <taxon>Saccharomycotina</taxon>
        <taxon>Saccharomycetes</taxon>
        <taxon>Saccharomycetales</taxon>
        <taxon>Saccharomycetaceae</taxon>
        <taxon>Maudiozyma</taxon>
    </lineage>
</organism>
<reference evidence="2 3" key="1">
    <citation type="journal article" date="2023" name="Elife">
        <title>Identification of key yeast species and microbe-microbe interactions impacting larval growth of Drosophila in the wild.</title>
        <authorList>
            <person name="Mure A."/>
            <person name="Sugiura Y."/>
            <person name="Maeda R."/>
            <person name="Honda K."/>
            <person name="Sakurai N."/>
            <person name="Takahashi Y."/>
            <person name="Watada M."/>
            <person name="Katoh T."/>
            <person name="Gotoh A."/>
            <person name="Gotoh Y."/>
            <person name="Taniguchi I."/>
            <person name="Nakamura K."/>
            <person name="Hayashi T."/>
            <person name="Katayama T."/>
            <person name="Uemura T."/>
            <person name="Hattori Y."/>
        </authorList>
    </citation>
    <scope>NUCLEOTIDE SEQUENCE [LARGE SCALE GENOMIC DNA]</scope>
    <source>
        <strain evidence="2 3">KH-74</strain>
    </source>
</reference>
<evidence type="ECO:0000313" key="2">
    <source>
        <dbReference type="EMBL" id="GMM53811.1"/>
    </source>
</evidence>
<dbReference type="InterPro" id="IPR019034">
    <property type="entry name" value="UPF0390"/>
</dbReference>
<gene>
    <name evidence="2" type="ORF">DAKH74_004270</name>
</gene>